<accession>A0AAV1S4T2</accession>
<feature type="region of interest" description="Disordered" evidence="1">
    <location>
        <begin position="1"/>
        <end position="23"/>
    </location>
</feature>
<dbReference type="EMBL" id="CAWUPB010001173">
    <property type="protein sequence ID" value="CAK7346236.1"/>
    <property type="molecule type" value="Genomic_DNA"/>
</dbReference>
<proteinExistence type="predicted"/>
<sequence>MRTFSAIGAKSQRERRIMGPMGGDDMAQSFKELRLCTVFKEYRYPKSLSGLTWHRFPP</sequence>
<dbReference type="Proteomes" id="UP001314170">
    <property type="component" value="Unassembled WGS sequence"/>
</dbReference>
<organism evidence="2 3">
    <name type="scientific">Dovyalis caffra</name>
    <dbReference type="NCBI Taxonomy" id="77055"/>
    <lineage>
        <taxon>Eukaryota</taxon>
        <taxon>Viridiplantae</taxon>
        <taxon>Streptophyta</taxon>
        <taxon>Embryophyta</taxon>
        <taxon>Tracheophyta</taxon>
        <taxon>Spermatophyta</taxon>
        <taxon>Magnoliopsida</taxon>
        <taxon>eudicotyledons</taxon>
        <taxon>Gunneridae</taxon>
        <taxon>Pentapetalae</taxon>
        <taxon>rosids</taxon>
        <taxon>fabids</taxon>
        <taxon>Malpighiales</taxon>
        <taxon>Salicaceae</taxon>
        <taxon>Flacourtieae</taxon>
        <taxon>Dovyalis</taxon>
    </lineage>
</organism>
<gene>
    <name evidence="2" type="ORF">DCAF_LOCUS18907</name>
</gene>
<evidence type="ECO:0000313" key="2">
    <source>
        <dbReference type="EMBL" id="CAK7346236.1"/>
    </source>
</evidence>
<reference evidence="2 3" key="1">
    <citation type="submission" date="2024-01" db="EMBL/GenBank/DDBJ databases">
        <authorList>
            <person name="Waweru B."/>
        </authorList>
    </citation>
    <scope>NUCLEOTIDE SEQUENCE [LARGE SCALE GENOMIC DNA]</scope>
</reference>
<name>A0AAV1S4T2_9ROSI</name>
<dbReference type="AlphaFoldDB" id="A0AAV1S4T2"/>
<protein>
    <submittedName>
        <fullName evidence="2">Uncharacterized protein</fullName>
    </submittedName>
</protein>
<evidence type="ECO:0000256" key="1">
    <source>
        <dbReference type="SAM" id="MobiDB-lite"/>
    </source>
</evidence>
<evidence type="ECO:0000313" key="3">
    <source>
        <dbReference type="Proteomes" id="UP001314170"/>
    </source>
</evidence>
<keyword evidence="3" id="KW-1185">Reference proteome</keyword>
<comment type="caution">
    <text evidence="2">The sequence shown here is derived from an EMBL/GenBank/DDBJ whole genome shotgun (WGS) entry which is preliminary data.</text>
</comment>